<evidence type="ECO:0000259" key="2">
    <source>
        <dbReference type="SMART" id="SM00854"/>
    </source>
</evidence>
<reference evidence="3 4" key="1">
    <citation type="submission" date="2016-10" db="EMBL/GenBank/DDBJ databases">
        <authorList>
            <person name="de Groot N.N."/>
        </authorList>
    </citation>
    <scope>NUCLEOTIDE SEQUENCE [LARGE SCALE GENOMIC DNA]</scope>
    <source>
        <strain evidence="3 4">IBRC-M10015</strain>
    </source>
</reference>
<dbReference type="InterPro" id="IPR029052">
    <property type="entry name" value="Metallo-depent_PP-like"/>
</dbReference>
<dbReference type="CDD" id="cd07381">
    <property type="entry name" value="MPP_CapA"/>
    <property type="match status" value="1"/>
</dbReference>
<accession>A0A1G8SL24</accession>
<dbReference type="InterPro" id="IPR019079">
    <property type="entry name" value="Capsule_synth_CapA"/>
</dbReference>
<dbReference type="PANTHER" id="PTHR33393:SF11">
    <property type="entry name" value="POLYGLUTAMINE SYNTHESIS ACCESSORY PROTEIN RV0574C-RELATED"/>
    <property type="match status" value="1"/>
</dbReference>
<dbReference type="AlphaFoldDB" id="A0A1G8SL24"/>
<dbReference type="PROSITE" id="PS51257">
    <property type="entry name" value="PROKAR_LIPOPROTEIN"/>
    <property type="match status" value="1"/>
</dbReference>
<dbReference type="STRING" id="890420.SAMN05216226_10220"/>
<dbReference type="EMBL" id="FNFC01000002">
    <property type="protein sequence ID" value="SDJ29853.1"/>
    <property type="molecule type" value="Genomic_DNA"/>
</dbReference>
<sequence>MRTRRSVVATGLAALAGCTSLAGSEDSQRTCLDAGAVDARLGFTGDVMLGRSVNEQWVGEDPTAVWGSTLSRLRSLDGLVVNLECCVSAGGERWPNKTYYFRAAPDFAVPALAGAGVSFASLANNHILDFGETGLDDTRRHLDDAGIAHAGAGPDREAAIEPAVFDAGGLTVAAFALTDQAAEFAAAGETPGTAFAHLHAANATTQSLVADALDQTRQHDPDLVVASLHLGPNWETVPNPIHEEFARWLIDQGVDVVHGHSAHVLQGVEVYQGRPIIYDAGDFVDDYVDYVDREGVHNKRSALFEIVVADGELAALRVVPIRIGDEKASLADGDVAAWVRGAVAERSEPYDTPVEEVGEALSIPLGQC</sequence>
<evidence type="ECO:0000313" key="4">
    <source>
        <dbReference type="Proteomes" id="UP000198856"/>
    </source>
</evidence>
<dbReference type="Proteomes" id="UP000198856">
    <property type="component" value="Unassembled WGS sequence"/>
</dbReference>
<evidence type="ECO:0000256" key="1">
    <source>
        <dbReference type="ARBA" id="ARBA00005662"/>
    </source>
</evidence>
<evidence type="ECO:0000313" key="3">
    <source>
        <dbReference type="EMBL" id="SDJ29853.1"/>
    </source>
</evidence>
<protein>
    <submittedName>
        <fullName evidence="3">Poly-gamma-glutamate synthesis protein (Capsule biosynthesis protein)</fullName>
    </submittedName>
</protein>
<dbReference type="PANTHER" id="PTHR33393">
    <property type="entry name" value="POLYGLUTAMINE SYNTHESIS ACCESSORY PROTEIN RV0574C-RELATED"/>
    <property type="match status" value="1"/>
</dbReference>
<name>A0A1G8SL24_9EURY</name>
<comment type="similarity">
    <text evidence="1">Belongs to the CapA family.</text>
</comment>
<dbReference type="OrthoDB" id="199819at2157"/>
<gene>
    <name evidence="3" type="ORF">SAMN05216226_10220</name>
</gene>
<organism evidence="3 4">
    <name type="scientific">Halovenus aranensis</name>
    <dbReference type="NCBI Taxonomy" id="890420"/>
    <lineage>
        <taxon>Archaea</taxon>
        <taxon>Methanobacteriati</taxon>
        <taxon>Methanobacteriota</taxon>
        <taxon>Stenosarchaea group</taxon>
        <taxon>Halobacteria</taxon>
        <taxon>Halobacteriales</taxon>
        <taxon>Haloarculaceae</taxon>
        <taxon>Halovenus</taxon>
    </lineage>
</organism>
<feature type="domain" description="Capsule synthesis protein CapA" evidence="2">
    <location>
        <begin position="40"/>
        <end position="287"/>
    </location>
</feature>
<dbReference type="SUPFAM" id="SSF56300">
    <property type="entry name" value="Metallo-dependent phosphatases"/>
    <property type="match status" value="1"/>
</dbReference>
<dbReference type="SMART" id="SM00854">
    <property type="entry name" value="PGA_cap"/>
    <property type="match status" value="1"/>
</dbReference>
<dbReference type="Gene3D" id="3.60.21.10">
    <property type="match status" value="1"/>
</dbReference>
<proteinExistence type="inferred from homology"/>
<dbReference type="InterPro" id="IPR052169">
    <property type="entry name" value="CW_Biosynth-Accessory"/>
</dbReference>
<dbReference type="Pfam" id="PF09587">
    <property type="entry name" value="PGA_cap"/>
    <property type="match status" value="1"/>
</dbReference>
<keyword evidence="4" id="KW-1185">Reference proteome</keyword>
<dbReference type="RefSeq" id="WP_092698903.1">
    <property type="nucleotide sequence ID" value="NZ_FNFC01000002.1"/>
</dbReference>